<gene>
    <name evidence="1" type="ORF">PXEA_LOCUS67</name>
</gene>
<sequence length="94" mass="9867">MPFGGGMDEGSTWLAGLGFRMILMPSQTSLHLESLQFVCHRALGDTSRDNDVAQTQPIRVNLLNACTASATRSATLCPLFDVAGPCVGKGLVGS</sequence>
<reference evidence="1" key="1">
    <citation type="submission" date="2018-11" db="EMBL/GenBank/DDBJ databases">
        <authorList>
            <consortium name="Pathogen Informatics"/>
        </authorList>
    </citation>
    <scope>NUCLEOTIDE SEQUENCE</scope>
</reference>
<keyword evidence="2" id="KW-1185">Reference proteome</keyword>
<protein>
    <submittedName>
        <fullName evidence="1">Uncharacterized protein</fullName>
    </submittedName>
</protein>
<comment type="caution">
    <text evidence="1">The sequence shown here is derived from an EMBL/GenBank/DDBJ whole genome shotgun (WGS) entry which is preliminary data.</text>
</comment>
<dbReference type="AlphaFoldDB" id="A0A448W9T6"/>
<accession>A0A448W9T6</accession>
<proteinExistence type="predicted"/>
<dbReference type="EMBL" id="CAAALY010000144">
    <property type="protein sequence ID" value="VEL06627.1"/>
    <property type="molecule type" value="Genomic_DNA"/>
</dbReference>
<dbReference type="Proteomes" id="UP000784294">
    <property type="component" value="Unassembled WGS sequence"/>
</dbReference>
<evidence type="ECO:0000313" key="1">
    <source>
        <dbReference type="EMBL" id="VEL06627.1"/>
    </source>
</evidence>
<name>A0A448W9T6_9PLAT</name>
<evidence type="ECO:0000313" key="2">
    <source>
        <dbReference type="Proteomes" id="UP000784294"/>
    </source>
</evidence>
<organism evidence="1 2">
    <name type="scientific">Protopolystoma xenopodis</name>
    <dbReference type="NCBI Taxonomy" id="117903"/>
    <lineage>
        <taxon>Eukaryota</taxon>
        <taxon>Metazoa</taxon>
        <taxon>Spiralia</taxon>
        <taxon>Lophotrochozoa</taxon>
        <taxon>Platyhelminthes</taxon>
        <taxon>Monogenea</taxon>
        <taxon>Polyopisthocotylea</taxon>
        <taxon>Polystomatidea</taxon>
        <taxon>Polystomatidae</taxon>
        <taxon>Protopolystoma</taxon>
    </lineage>
</organism>